<dbReference type="InterPro" id="IPR012861">
    <property type="entry name" value="DUF1634"/>
</dbReference>
<evidence type="ECO:0000256" key="1">
    <source>
        <dbReference type="SAM" id="Phobius"/>
    </source>
</evidence>
<evidence type="ECO:0000313" key="3">
    <source>
        <dbReference type="Proteomes" id="UP000618754"/>
    </source>
</evidence>
<keyword evidence="3" id="KW-1185">Reference proteome</keyword>
<keyword evidence="1" id="KW-0812">Transmembrane</keyword>
<proteinExistence type="predicted"/>
<feature type="transmembrane region" description="Helical" evidence="1">
    <location>
        <begin position="106"/>
        <end position="125"/>
    </location>
</feature>
<accession>A0ABR7WZR4</accession>
<reference evidence="2 3" key="1">
    <citation type="submission" date="2020-09" db="EMBL/GenBank/DDBJ databases">
        <title>Novel species of Mucilaginibacter isolated from a glacier on the Tibetan Plateau.</title>
        <authorList>
            <person name="Liu Q."/>
            <person name="Xin Y.-H."/>
        </authorList>
    </citation>
    <scope>NUCLEOTIDE SEQUENCE [LARGE SCALE GENOMIC DNA]</scope>
    <source>
        <strain evidence="2 3">CGMCC 1.13878</strain>
    </source>
</reference>
<name>A0ABR7WZR4_9SPHI</name>
<keyword evidence="1" id="KW-1133">Transmembrane helix</keyword>
<comment type="caution">
    <text evidence="2">The sequence shown here is derived from an EMBL/GenBank/DDBJ whole genome shotgun (WGS) entry which is preliminary data.</text>
</comment>
<sequence>MIKNSFKDKDMQAVIGWVLRAGVFISMTIVFIGGVIYLYRHGHTIANYHQFKGVPDFVHSAGGIINGIVHLRGRAIIQAGIILLIATPIIRVIFSAVGFILEKDHLYTGITFIVLLIIIISALSGHAG</sequence>
<dbReference type="EMBL" id="JACWMW010000001">
    <property type="protein sequence ID" value="MBD1383842.1"/>
    <property type="molecule type" value="Genomic_DNA"/>
</dbReference>
<keyword evidence="1" id="KW-0472">Membrane</keyword>
<dbReference type="RefSeq" id="WP_191173758.1">
    <property type="nucleotide sequence ID" value="NZ_JACWMW010000001.1"/>
</dbReference>
<dbReference type="Proteomes" id="UP000618754">
    <property type="component" value="Unassembled WGS sequence"/>
</dbReference>
<organism evidence="2 3">
    <name type="scientific">Mucilaginibacter rigui</name>
    <dbReference type="NCBI Taxonomy" id="534635"/>
    <lineage>
        <taxon>Bacteria</taxon>
        <taxon>Pseudomonadati</taxon>
        <taxon>Bacteroidota</taxon>
        <taxon>Sphingobacteriia</taxon>
        <taxon>Sphingobacteriales</taxon>
        <taxon>Sphingobacteriaceae</taxon>
        <taxon>Mucilaginibacter</taxon>
    </lineage>
</organism>
<gene>
    <name evidence="2" type="ORF">IDJ75_01010</name>
</gene>
<protein>
    <submittedName>
        <fullName evidence="2">DUF1634 domain-containing protein</fullName>
    </submittedName>
</protein>
<feature type="transmembrane region" description="Helical" evidence="1">
    <location>
        <begin position="81"/>
        <end position="100"/>
    </location>
</feature>
<feature type="transmembrane region" description="Helical" evidence="1">
    <location>
        <begin position="14"/>
        <end position="39"/>
    </location>
</feature>
<evidence type="ECO:0000313" key="2">
    <source>
        <dbReference type="EMBL" id="MBD1383842.1"/>
    </source>
</evidence>
<dbReference type="Pfam" id="PF07843">
    <property type="entry name" value="DUF1634"/>
    <property type="match status" value="1"/>
</dbReference>